<dbReference type="Gene3D" id="3.30.2000.30">
    <property type="match status" value="1"/>
</dbReference>
<dbReference type="RefSeq" id="WP_147096390.1">
    <property type="nucleotide sequence ID" value="NZ_JBHUFH010000002.1"/>
</dbReference>
<dbReference type="Pfam" id="PF11367">
    <property type="entry name" value="Tail_completion_gp17"/>
    <property type="match status" value="1"/>
</dbReference>
<reference evidence="1 2" key="1">
    <citation type="submission" date="2019-08" db="EMBL/GenBank/DDBJ databases">
        <authorList>
            <person name="Ye J."/>
        </authorList>
    </citation>
    <scope>NUCLEOTIDE SEQUENCE [LARGE SCALE GENOMIC DNA]</scope>
    <source>
        <strain evidence="1 2">TK008</strain>
    </source>
</reference>
<evidence type="ECO:0000313" key="2">
    <source>
        <dbReference type="Proteomes" id="UP000321562"/>
    </source>
</evidence>
<keyword evidence="2" id="KW-1185">Reference proteome</keyword>
<dbReference type="OrthoDB" id="7644395at2"/>
<sequence>MSYLASVALQGAVYQCLRDDPELNALVGDAVFDAMPIDAPSGVYVSLGPEEVTDQSDSGGRAARHDFVVSVLAGTEEAAGFRAVKEAAVAVSAALEGADLVTEAGRLAGLWFLRARAKRVKNGAERRVDLTFRALIDMA</sequence>
<gene>
    <name evidence="1" type="ORF">FQV27_03400</name>
</gene>
<dbReference type="InterPro" id="IPR053745">
    <property type="entry name" value="Viral_Tail_Comp_sf"/>
</dbReference>
<dbReference type="InterPro" id="IPR021508">
    <property type="entry name" value="Gp17-like"/>
</dbReference>
<name>A0A5C6S8X7_9RHOB</name>
<proteinExistence type="predicted"/>
<organism evidence="1 2">
    <name type="scientific">Paracoccus aurantiacus</name>
    <dbReference type="NCBI Taxonomy" id="2599412"/>
    <lineage>
        <taxon>Bacteria</taxon>
        <taxon>Pseudomonadati</taxon>
        <taxon>Pseudomonadota</taxon>
        <taxon>Alphaproteobacteria</taxon>
        <taxon>Rhodobacterales</taxon>
        <taxon>Paracoccaceae</taxon>
        <taxon>Paracoccus</taxon>
    </lineage>
</organism>
<dbReference type="EMBL" id="VOPL01000001">
    <property type="protein sequence ID" value="TXB70906.1"/>
    <property type="molecule type" value="Genomic_DNA"/>
</dbReference>
<dbReference type="AlphaFoldDB" id="A0A5C6S8X7"/>
<evidence type="ECO:0000313" key="1">
    <source>
        <dbReference type="EMBL" id="TXB70906.1"/>
    </source>
</evidence>
<dbReference type="Proteomes" id="UP000321562">
    <property type="component" value="Unassembled WGS sequence"/>
</dbReference>
<protein>
    <submittedName>
        <fullName evidence="1">DUF3168 domain-containing protein</fullName>
    </submittedName>
</protein>
<accession>A0A5C6S8X7</accession>
<comment type="caution">
    <text evidence="1">The sequence shown here is derived from an EMBL/GenBank/DDBJ whole genome shotgun (WGS) entry which is preliminary data.</text>
</comment>